<name>A0ABD3FGG9_9STRA</name>
<dbReference type="AlphaFoldDB" id="A0ABD3FGG9"/>
<comment type="caution">
    <text evidence="1">The sequence shown here is derived from an EMBL/GenBank/DDBJ whole genome shotgun (WGS) entry which is preliminary data.</text>
</comment>
<gene>
    <name evidence="1" type="ORF">V7S43_009546</name>
</gene>
<evidence type="ECO:0000313" key="1">
    <source>
        <dbReference type="EMBL" id="KAL3665511.1"/>
    </source>
</evidence>
<dbReference type="Proteomes" id="UP001632037">
    <property type="component" value="Unassembled WGS sequence"/>
</dbReference>
<accession>A0ABD3FGG9</accession>
<evidence type="ECO:0000313" key="2">
    <source>
        <dbReference type="Proteomes" id="UP001632037"/>
    </source>
</evidence>
<reference evidence="1 2" key="1">
    <citation type="submission" date="2024-09" db="EMBL/GenBank/DDBJ databases">
        <title>Genome sequencing and assembly of Phytophthora oleae, isolate VK10A, causative agent of rot of olive drupes.</title>
        <authorList>
            <person name="Conti Taguali S."/>
            <person name="Riolo M."/>
            <person name="La Spada F."/>
            <person name="Cacciola S.O."/>
            <person name="Dionisio G."/>
        </authorList>
    </citation>
    <scope>NUCLEOTIDE SEQUENCE [LARGE SCALE GENOMIC DNA]</scope>
    <source>
        <strain evidence="1 2">VK10A</strain>
    </source>
</reference>
<sequence length="75" mass="8508">MRPNCSPVCGRNPIGDAVVALCNLPLQHLGLRFVADMPRRPNTLVRQRALRWLCGYVTEARDTLLGRCNFQKAMR</sequence>
<proteinExistence type="predicted"/>
<organism evidence="1 2">
    <name type="scientific">Phytophthora oleae</name>
    <dbReference type="NCBI Taxonomy" id="2107226"/>
    <lineage>
        <taxon>Eukaryota</taxon>
        <taxon>Sar</taxon>
        <taxon>Stramenopiles</taxon>
        <taxon>Oomycota</taxon>
        <taxon>Peronosporomycetes</taxon>
        <taxon>Peronosporales</taxon>
        <taxon>Peronosporaceae</taxon>
        <taxon>Phytophthora</taxon>
    </lineage>
</organism>
<dbReference type="EMBL" id="JBIMZQ010000020">
    <property type="protein sequence ID" value="KAL3665511.1"/>
    <property type="molecule type" value="Genomic_DNA"/>
</dbReference>
<keyword evidence="2" id="KW-1185">Reference proteome</keyword>
<protein>
    <submittedName>
        <fullName evidence="1">Uncharacterized protein</fullName>
    </submittedName>
</protein>